<comment type="caution">
    <text evidence="1">The sequence shown here is derived from an EMBL/GenBank/DDBJ whole genome shotgun (WGS) entry which is preliminary data.</text>
</comment>
<protein>
    <submittedName>
        <fullName evidence="1">DUF3427 domain-containing protein</fullName>
    </submittedName>
</protein>
<proteinExistence type="predicted"/>
<gene>
    <name evidence="1" type="ORF">E5336_02105</name>
</gene>
<evidence type="ECO:0000313" key="1">
    <source>
        <dbReference type="EMBL" id="TGY66900.1"/>
    </source>
</evidence>
<keyword evidence="2" id="KW-1185">Reference proteome</keyword>
<reference evidence="1" key="1">
    <citation type="submission" date="2019-04" db="EMBL/GenBank/DDBJ databases">
        <title>Microbes associate with the intestines of laboratory mice.</title>
        <authorList>
            <person name="Navarre W."/>
            <person name="Wong E."/>
            <person name="Huang K."/>
            <person name="Tropini C."/>
            <person name="Ng K."/>
            <person name="Yu B."/>
        </authorList>
    </citation>
    <scope>NUCLEOTIDE SEQUENCE</scope>
    <source>
        <strain evidence="1">NM09_H32</strain>
    </source>
</reference>
<accession>A0AC61RA15</accession>
<dbReference type="EMBL" id="SRYG01000003">
    <property type="protein sequence ID" value="TGY66900.1"/>
    <property type="molecule type" value="Genomic_DNA"/>
</dbReference>
<name>A0AC61RA15_9FIRM</name>
<sequence>MEDLTSRLHAGVETALLDRTNPSDPRDRPQFLKNDYLEGKKVLSSIEEELRGCDAFLWSIAFITMSGIVPLLPVLKMLEQNNIPGKILTTDYLTFSEPKALEKLSQFKNIQVKMAQVEPGKPGFHTKGYLFFHKDTIRIIIGSSNMTQMALTTNQEWNVRVVSKPEGELSVQMIQTFDTLWNDPRTRPYSEIKVGYEKRYKETKAIQKVWKADQEAIEITQELNPNAMQKKFISHLHHLVNKGKKRALLISATGTGKTYASAFAMRALGYKKVLFIVHRELIAKQAQRSFRLVFGNKRTMGLYTSKEKENADYLFTTMQMMAKEENRTQFDPEQFDAIIIDEVHRAGAMSYQKIFSYFQPKLWLGMSATPERSDNFDIYALFDHNIAYEIRLNQALEADLLCPFHYFGIQDLSVEEEQYDFEEFRRINLNQRVAHIIEQAKFYGYSGERVKGLVFVSRIEEARLLSHEFNKRGFHTVCLTGGDSQEYREKCIARLSQPGSEGRLDYIFTVEIFNEGIDIPSVNQVILLRPTQSPIIYVQQIGRGLRKDLEKEFVVILDFIGNYQTNYMIPVALSSDRTYNKDTLRRFVMEGERMIPGCSTIHFDEVAREKIFRSIDQANLQTLKLLKESYQQLRWKLGRTPTLIEFDEFGSIDPLKIIDYSGSYPAFLMKYEKTHLPRLSKLELKNLEYVSKKFASGKRIHELLLIEILLNKEKRIFSKLEERLEKEYAIQVGPYTKTNLINLFTNQFASGTGKATYANCILIQEKNGDYEISERFSDFLQNEYFVSSLKEVVKFGIQRYKDQFSSHVDHSPFVLYEKYTYEDVCRLLDWEKGEVALNIGGYKYDSKTKTYPVFINYQKDESIADTIKYEDRFLSPTILRAISKSKRTLESEDVQKALQAKELGIEMYLFVRKNKDDKQSKEFYYLGKIFATGQTEEIQVGKENAVEIEYELETPVRQDIYDYLTR</sequence>
<evidence type="ECO:0000313" key="2">
    <source>
        <dbReference type="Proteomes" id="UP000308836"/>
    </source>
</evidence>
<organism evidence="1 2">
    <name type="scientific">Dubosiella muris</name>
    <dbReference type="NCBI Taxonomy" id="3038133"/>
    <lineage>
        <taxon>Bacteria</taxon>
        <taxon>Bacillati</taxon>
        <taxon>Bacillota</taxon>
        <taxon>Erysipelotrichia</taxon>
        <taxon>Erysipelotrichales</taxon>
        <taxon>Erysipelotrichaceae</taxon>
        <taxon>Dubosiella</taxon>
    </lineage>
</organism>
<dbReference type="Proteomes" id="UP000308836">
    <property type="component" value="Unassembled WGS sequence"/>
</dbReference>